<accession>A0ABT0JZ19</accession>
<dbReference type="EMBL" id="JALKFT010000010">
    <property type="protein sequence ID" value="MCK9876534.1"/>
    <property type="molecule type" value="Genomic_DNA"/>
</dbReference>
<dbReference type="PANTHER" id="PTHR30468">
    <property type="entry name" value="ALPHA-KETOGLUTARATE-DEPENDENT SULFONATE DIOXYGENASE"/>
    <property type="match status" value="1"/>
</dbReference>
<keyword evidence="3" id="KW-0479">Metal-binding</keyword>
<evidence type="ECO:0000256" key="1">
    <source>
        <dbReference type="ARBA" id="ARBA00001954"/>
    </source>
</evidence>
<evidence type="ECO:0000256" key="3">
    <source>
        <dbReference type="ARBA" id="ARBA00022723"/>
    </source>
</evidence>
<evidence type="ECO:0000256" key="2">
    <source>
        <dbReference type="ARBA" id="ARBA00005896"/>
    </source>
</evidence>
<comment type="similarity">
    <text evidence="2">Belongs to the TfdA dioxygenase family.</text>
</comment>
<dbReference type="GO" id="GO:0051213">
    <property type="term" value="F:dioxygenase activity"/>
    <property type="evidence" value="ECO:0007669"/>
    <property type="project" value="UniProtKB-KW"/>
</dbReference>
<reference evidence="8 9" key="1">
    <citation type="submission" date="2022-04" db="EMBL/GenBank/DDBJ databases">
        <title>Genome diversity in the genus Frankia.</title>
        <authorList>
            <person name="Carlos-Shanley C."/>
            <person name="Hahn D."/>
        </authorList>
    </citation>
    <scope>NUCLEOTIDE SEQUENCE [LARGE SCALE GENOMIC DNA]</scope>
    <source>
        <strain evidence="8 9">Ag45/Mut15</strain>
    </source>
</reference>
<keyword evidence="6" id="KW-0408">Iron</keyword>
<evidence type="ECO:0000256" key="4">
    <source>
        <dbReference type="ARBA" id="ARBA00022964"/>
    </source>
</evidence>
<evidence type="ECO:0000256" key="6">
    <source>
        <dbReference type="ARBA" id="ARBA00023004"/>
    </source>
</evidence>
<keyword evidence="4 8" id="KW-0223">Dioxygenase</keyword>
<dbReference type="InterPro" id="IPR042098">
    <property type="entry name" value="TauD-like_sf"/>
</dbReference>
<proteinExistence type="inferred from homology"/>
<organism evidence="8 9">
    <name type="scientific">Frankia umida</name>
    <dbReference type="NCBI Taxonomy" id="573489"/>
    <lineage>
        <taxon>Bacteria</taxon>
        <taxon>Bacillati</taxon>
        <taxon>Actinomycetota</taxon>
        <taxon>Actinomycetes</taxon>
        <taxon>Frankiales</taxon>
        <taxon>Frankiaceae</taxon>
        <taxon>Frankia</taxon>
    </lineage>
</organism>
<dbReference type="Pfam" id="PF02668">
    <property type="entry name" value="TauD"/>
    <property type="match status" value="1"/>
</dbReference>
<comment type="caution">
    <text evidence="8">The sequence shown here is derived from an EMBL/GenBank/DDBJ whole genome shotgun (WGS) entry which is preliminary data.</text>
</comment>
<evidence type="ECO:0000259" key="7">
    <source>
        <dbReference type="Pfam" id="PF02668"/>
    </source>
</evidence>
<comment type="cofactor">
    <cofactor evidence="1">
        <name>Fe(2+)</name>
        <dbReference type="ChEBI" id="CHEBI:29033"/>
    </cofactor>
</comment>
<evidence type="ECO:0000313" key="8">
    <source>
        <dbReference type="EMBL" id="MCK9876534.1"/>
    </source>
</evidence>
<feature type="domain" description="TauD/TfdA-like" evidence="7">
    <location>
        <begin position="49"/>
        <end position="323"/>
    </location>
</feature>
<sequence length="330" mass="35866">MTVTTDTNARIADIRAAATDAAATARAATTASTDQTPAGSVAPELPFDVVPLSGTIGAELRGLDLRTLDDTQIAAIRAAWLHYKVVFFPGQDLTPSEHLAFARRFGEPTEGHPVIPGLADQPEVFEIDYSVARQLAATYGRIGGVSRGLHWHTDVTFVARPPLGSILRAVVVPPAGGDTLFSNQEAALADLSPALRGFLGTLTAVHDGEDQFRAILDLVGEGHWEGKSFTKLESVEHPVVRTHPETGRRSLFVNPGFTTRIKELEIAESDALLAFLYQHSVRPEFTVRYHWQPGTIAFWDNRATQHAVAGDFGDAHRVIQRVTLRGDEPR</sequence>
<keyword evidence="9" id="KW-1185">Reference proteome</keyword>
<dbReference type="RefSeq" id="WP_248824780.1">
    <property type="nucleotide sequence ID" value="NZ_JALKFT010000010.1"/>
</dbReference>
<evidence type="ECO:0000256" key="5">
    <source>
        <dbReference type="ARBA" id="ARBA00023002"/>
    </source>
</evidence>
<dbReference type="Proteomes" id="UP001201873">
    <property type="component" value="Unassembled WGS sequence"/>
</dbReference>
<dbReference type="SUPFAM" id="SSF51197">
    <property type="entry name" value="Clavaminate synthase-like"/>
    <property type="match status" value="1"/>
</dbReference>
<name>A0ABT0JZ19_9ACTN</name>
<dbReference type="Gene3D" id="3.60.130.10">
    <property type="entry name" value="Clavaminate synthase-like"/>
    <property type="match status" value="1"/>
</dbReference>
<protein>
    <submittedName>
        <fullName evidence="8">TauD/TfdA family dioxygenase</fullName>
    </submittedName>
</protein>
<gene>
    <name evidence="8" type="ORF">MXD59_12235</name>
</gene>
<dbReference type="InterPro" id="IPR051323">
    <property type="entry name" value="AtsK-like"/>
</dbReference>
<evidence type="ECO:0000313" key="9">
    <source>
        <dbReference type="Proteomes" id="UP001201873"/>
    </source>
</evidence>
<dbReference type="PANTHER" id="PTHR30468:SF5">
    <property type="entry name" value="ALPHA-KETOGLUTARATE-DEPENDENT SULFATE ESTER DIOXYGENASE"/>
    <property type="match status" value="1"/>
</dbReference>
<dbReference type="InterPro" id="IPR003819">
    <property type="entry name" value="TauD/TfdA-like"/>
</dbReference>
<keyword evidence="5" id="KW-0560">Oxidoreductase</keyword>